<sequence>MLFFVFDTKWLTAIRITIQEASASSASTQQVMHTAVIQYKDGVTPLIKRPKTIGKKKAVLP</sequence>
<dbReference type="AlphaFoldDB" id="A0A5S9MKH2"/>
<gene>
    <name evidence="1" type="ORF">BsIDN1_59770</name>
</gene>
<reference evidence="1 2" key="1">
    <citation type="submission" date="2019-12" db="EMBL/GenBank/DDBJ databases">
        <title>Full genome sequence of a Bacillus safensis strain isolated from commercially available natto in Indonesia.</title>
        <authorList>
            <person name="Yoshida M."/>
            <person name="Uomi M."/>
            <person name="Waturangi D."/>
            <person name="Ekaputri J.J."/>
            <person name="Setiamarga D.H.E."/>
        </authorList>
    </citation>
    <scope>NUCLEOTIDE SEQUENCE [LARGE SCALE GENOMIC DNA]</scope>
    <source>
        <strain evidence="1 2">IDN1</strain>
    </source>
</reference>
<accession>A0A5S9MKH2</accession>
<dbReference type="Proteomes" id="UP000464658">
    <property type="component" value="Chromosome"/>
</dbReference>
<evidence type="ECO:0000313" key="2">
    <source>
        <dbReference type="Proteomes" id="UP000464658"/>
    </source>
</evidence>
<proteinExistence type="predicted"/>
<dbReference type="EMBL" id="AP021906">
    <property type="protein sequence ID" value="BBP92359.1"/>
    <property type="molecule type" value="Genomic_DNA"/>
</dbReference>
<protein>
    <submittedName>
        <fullName evidence="1">Uncharacterized protein</fullName>
    </submittedName>
</protein>
<name>A0A5S9MKH2_BACIA</name>
<organism evidence="1 2">
    <name type="scientific">Bacillus safensis</name>
    <dbReference type="NCBI Taxonomy" id="561879"/>
    <lineage>
        <taxon>Bacteria</taxon>
        <taxon>Bacillati</taxon>
        <taxon>Bacillota</taxon>
        <taxon>Bacilli</taxon>
        <taxon>Bacillales</taxon>
        <taxon>Bacillaceae</taxon>
        <taxon>Bacillus</taxon>
    </lineage>
</organism>
<evidence type="ECO:0000313" key="1">
    <source>
        <dbReference type="EMBL" id="BBP92359.1"/>
    </source>
</evidence>